<organism evidence="1 2">
    <name type="scientific">Blattamonas nauphoetae</name>
    <dbReference type="NCBI Taxonomy" id="2049346"/>
    <lineage>
        <taxon>Eukaryota</taxon>
        <taxon>Metamonada</taxon>
        <taxon>Preaxostyla</taxon>
        <taxon>Oxymonadida</taxon>
        <taxon>Blattamonas</taxon>
    </lineage>
</organism>
<comment type="caution">
    <text evidence="1">The sequence shown here is derived from an EMBL/GenBank/DDBJ whole genome shotgun (WGS) entry which is preliminary data.</text>
</comment>
<protein>
    <submittedName>
        <fullName evidence="1">Uncharacterized protein</fullName>
    </submittedName>
</protein>
<gene>
    <name evidence="1" type="ORF">BLNAU_8655</name>
</gene>
<accession>A0ABQ9XY59</accession>
<name>A0ABQ9XY59_9EUKA</name>
<dbReference type="EMBL" id="JARBJD010000056">
    <property type="protein sequence ID" value="KAK2956432.1"/>
    <property type="molecule type" value="Genomic_DNA"/>
</dbReference>
<evidence type="ECO:0000313" key="1">
    <source>
        <dbReference type="EMBL" id="KAK2956432.1"/>
    </source>
</evidence>
<sequence>MMVPDFVMIPQIHLSARVFTNPFTLARKIDAPSTLSMSQRSHRTTSSTSLITYLQSEDSKTRLAKLHYLIPSFIPPKSLSSVPPFHTLHFTPLTVDLTDARNIVFQIRFFCRRSRTSSCQ</sequence>
<dbReference type="Proteomes" id="UP001281761">
    <property type="component" value="Unassembled WGS sequence"/>
</dbReference>
<reference evidence="1 2" key="1">
    <citation type="journal article" date="2022" name="bioRxiv">
        <title>Genomics of Preaxostyla Flagellates Illuminates Evolutionary Transitions and the Path Towards Mitochondrial Loss.</title>
        <authorList>
            <person name="Novak L.V.F."/>
            <person name="Treitli S.C."/>
            <person name="Pyrih J."/>
            <person name="Halakuc P."/>
            <person name="Pipaliya S.V."/>
            <person name="Vacek V."/>
            <person name="Brzon O."/>
            <person name="Soukal P."/>
            <person name="Eme L."/>
            <person name="Dacks J.B."/>
            <person name="Karnkowska A."/>
            <person name="Elias M."/>
            <person name="Hampl V."/>
        </authorList>
    </citation>
    <scope>NUCLEOTIDE SEQUENCE [LARGE SCALE GENOMIC DNA]</scope>
    <source>
        <strain evidence="1">NAU3</strain>
        <tissue evidence="1">Gut</tissue>
    </source>
</reference>
<proteinExistence type="predicted"/>
<keyword evidence="2" id="KW-1185">Reference proteome</keyword>
<evidence type="ECO:0000313" key="2">
    <source>
        <dbReference type="Proteomes" id="UP001281761"/>
    </source>
</evidence>